<dbReference type="AlphaFoldDB" id="A0A2U2C2I4"/>
<reference evidence="2 3" key="1">
    <citation type="submission" date="2018-05" db="EMBL/GenBank/DDBJ databases">
        <title>Antimicrobial susceptibility testing and genomic analysis of Arcobacter skirrowii strains and one Arcobacter butzleri isolated from German poultry farms.</title>
        <authorList>
            <person name="Haenel I."/>
            <person name="Hotzel H."/>
            <person name="Tomaso H."/>
            <person name="Busch A."/>
        </authorList>
    </citation>
    <scope>NUCLEOTIDE SEQUENCE [LARGE SCALE GENOMIC DNA]</scope>
    <source>
        <strain evidence="3">v</strain>
    </source>
</reference>
<evidence type="ECO:0000313" key="3">
    <source>
        <dbReference type="Proteomes" id="UP000245014"/>
    </source>
</evidence>
<name>A0A2U2C2I4_9BACT</name>
<dbReference type="EMBL" id="QEYI01000001">
    <property type="protein sequence ID" value="PWE23236.1"/>
    <property type="molecule type" value="Genomic_DNA"/>
</dbReference>
<gene>
    <name evidence="2" type="ORF">DF188_00755</name>
</gene>
<feature type="domain" description="Haem-binding" evidence="1">
    <location>
        <begin position="9"/>
        <end position="139"/>
    </location>
</feature>
<dbReference type="Proteomes" id="UP000245014">
    <property type="component" value="Unassembled WGS sequence"/>
</dbReference>
<dbReference type="InterPro" id="IPR025992">
    <property type="entry name" value="Haem-bd"/>
</dbReference>
<dbReference type="RefSeq" id="WP_109065490.1">
    <property type="nucleotide sequence ID" value="NZ_JAODBW010000001.1"/>
</dbReference>
<protein>
    <submittedName>
        <fullName evidence="2">Cytochrome C</fullName>
    </submittedName>
</protein>
<organism evidence="2 3">
    <name type="scientific">Aliarcobacter skirrowii</name>
    <dbReference type="NCBI Taxonomy" id="28200"/>
    <lineage>
        <taxon>Bacteria</taxon>
        <taxon>Pseudomonadati</taxon>
        <taxon>Campylobacterota</taxon>
        <taxon>Epsilonproteobacteria</taxon>
        <taxon>Campylobacterales</taxon>
        <taxon>Arcobacteraceae</taxon>
        <taxon>Aliarcobacter</taxon>
    </lineage>
</organism>
<accession>A0A2U2C2I4</accession>
<dbReference type="Pfam" id="PF14376">
    <property type="entry name" value="Haem_bd"/>
    <property type="match status" value="1"/>
</dbReference>
<proteinExistence type="predicted"/>
<comment type="caution">
    <text evidence="2">The sequence shown here is derived from an EMBL/GenBank/DDBJ whole genome shotgun (WGS) entry which is preliminary data.</text>
</comment>
<dbReference type="SMART" id="SM01235">
    <property type="entry name" value="Haem_bd"/>
    <property type="match status" value="1"/>
</dbReference>
<dbReference type="STRING" id="28200.GCA_001572935_00621"/>
<evidence type="ECO:0000259" key="1">
    <source>
        <dbReference type="SMART" id="SM01235"/>
    </source>
</evidence>
<evidence type="ECO:0000313" key="2">
    <source>
        <dbReference type="EMBL" id="PWE23236.1"/>
    </source>
</evidence>
<sequence>MIRFLMICLILFVLMQFIRPQKVEFIEDSSKEIVASKEIKDILVKACFDCHSNKIEYPWYSNIAPFSWVVIRHTTNGVRALNFSNWEDYNYTIKDDKLKAIYRTVHASMPLPAYTLVHKDADLTKEERTMIRDWTGVRR</sequence>